<gene>
    <name evidence="12" type="primary">pstA</name>
    <name evidence="12" type="ORF">ACFOLC_02655</name>
</gene>
<evidence type="ECO:0000256" key="2">
    <source>
        <dbReference type="ARBA" id="ARBA00007069"/>
    </source>
</evidence>
<keyword evidence="9 10" id="KW-0472">Membrane</keyword>
<evidence type="ECO:0000313" key="12">
    <source>
        <dbReference type="EMBL" id="MFC3549908.1"/>
    </source>
</evidence>
<feature type="transmembrane region" description="Helical" evidence="10">
    <location>
        <begin position="189"/>
        <end position="209"/>
    </location>
</feature>
<evidence type="ECO:0000256" key="8">
    <source>
        <dbReference type="ARBA" id="ARBA00022989"/>
    </source>
</evidence>
<reference evidence="13" key="1">
    <citation type="journal article" date="2019" name="Int. J. Syst. Evol. Microbiol.">
        <title>The Global Catalogue of Microorganisms (GCM) 10K type strain sequencing project: providing services to taxonomists for standard genome sequencing and annotation.</title>
        <authorList>
            <consortium name="The Broad Institute Genomics Platform"/>
            <consortium name="The Broad Institute Genome Sequencing Center for Infectious Disease"/>
            <person name="Wu L."/>
            <person name="Ma J."/>
        </authorList>
    </citation>
    <scope>NUCLEOTIDE SEQUENCE [LARGE SCALE GENOMIC DNA]</scope>
    <source>
        <strain evidence="13">KCTC 42875</strain>
    </source>
</reference>
<dbReference type="PANTHER" id="PTHR42922">
    <property type="entry name" value="PHOSPHATE TRANSPORT SYSTEM PERMEASE PROTEIN PSTA"/>
    <property type="match status" value="1"/>
</dbReference>
<dbReference type="InterPro" id="IPR000515">
    <property type="entry name" value="MetI-like"/>
</dbReference>
<evidence type="ECO:0000256" key="4">
    <source>
        <dbReference type="ARBA" id="ARBA00022448"/>
    </source>
</evidence>
<dbReference type="Gene3D" id="1.10.3720.10">
    <property type="entry name" value="MetI-like"/>
    <property type="match status" value="1"/>
</dbReference>
<keyword evidence="4" id="KW-0813">Transport</keyword>
<dbReference type="RefSeq" id="WP_386757951.1">
    <property type="nucleotide sequence ID" value="NZ_JBHRXK010000001.1"/>
</dbReference>
<dbReference type="InterPro" id="IPR035906">
    <property type="entry name" value="MetI-like_sf"/>
</dbReference>
<evidence type="ECO:0000259" key="11">
    <source>
        <dbReference type="PROSITE" id="PS50928"/>
    </source>
</evidence>
<proteinExistence type="inferred from homology"/>
<dbReference type="NCBIfam" id="TIGR00974">
    <property type="entry name" value="3a0107s02c"/>
    <property type="match status" value="1"/>
</dbReference>
<keyword evidence="5 10" id="KW-1003">Cell membrane</keyword>
<keyword evidence="7 10" id="KW-0812">Transmembrane</keyword>
<dbReference type="InterPro" id="IPR005672">
    <property type="entry name" value="Phosphate_PstA"/>
</dbReference>
<evidence type="ECO:0000313" key="13">
    <source>
        <dbReference type="Proteomes" id="UP001595740"/>
    </source>
</evidence>
<evidence type="ECO:0000256" key="7">
    <source>
        <dbReference type="ARBA" id="ARBA00022692"/>
    </source>
</evidence>
<comment type="similarity">
    <text evidence="2 10">Belongs to the binding-protein-dependent transport system permease family. CysTW subfamily.</text>
</comment>
<name>A0ABV7RM27_9GAMM</name>
<evidence type="ECO:0000256" key="5">
    <source>
        <dbReference type="ARBA" id="ARBA00022475"/>
    </source>
</evidence>
<feature type="transmembrane region" description="Helical" evidence="10">
    <location>
        <begin position="254"/>
        <end position="278"/>
    </location>
</feature>
<evidence type="ECO:0000256" key="6">
    <source>
        <dbReference type="ARBA" id="ARBA00022592"/>
    </source>
</evidence>
<keyword evidence="6" id="KW-0592">Phosphate transport</keyword>
<dbReference type="PROSITE" id="PS51257">
    <property type="entry name" value="PROKAR_LIPOPROTEIN"/>
    <property type="match status" value="1"/>
</dbReference>
<dbReference type="PROSITE" id="PS50928">
    <property type="entry name" value="ABC_TM1"/>
    <property type="match status" value="1"/>
</dbReference>
<comment type="subcellular location">
    <subcellularLocation>
        <location evidence="10">Cell inner membrane</location>
        <topology evidence="10">Multi-pass membrane protein</topology>
    </subcellularLocation>
    <subcellularLocation>
        <location evidence="1">Cell membrane</location>
        <topology evidence="1">Multi-pass membrane protein</topology>
    </subcellularLocation>
</comment>
<evidence type="ECO:0000256" key="1">
    <source>
        <dbReference type="ARBA" id="ARBA00004651"/>
    </source>
</evidence>
<protein>
    <recommendedName>
        <fullName evidence="3 10">Phosphate transport system permease protein PstA</fullName>
    </recommendedName>
</protein>
<feature type="transmembrane region" description="Helical" evidence="10">
    <location>
        <begin position="12"/>
        <end position="38"/>
    </location>
</feature>
<keyword evidence="8 10" id="KW-1133">Transmembrane helix</keyword>
<sequence length="286" mass="30537">MKAADALYRRRRIVNAVSIVLACGAALFGLFFLGWILWTLIAKGLGGINLALFTQNTPPPMQEGGLMNAFFGSAVMCVIAIAIGTPLGIAAGTWLAEYGGVRRIGTVVRFVNDILLSAPSIVLGLFVYTLVVMQTGGNFSALAGAISLAFIVLPVVVRTTDEMLRLVPAQMREAALSLGVPQWKVIMQVLYRSASAGIVTGVLLALARISGETAPLLFTAFGNQYWSTNVLQPMASVPVVMNQFAGSPYESWQVLAWAGALVLTVFVLIVSLLARAIVLRNRISHD</sequence>
<feature type="domain" description="ABC transmembrane type-1" evidence="11">
    <location>
        <begin position="70"/>
        <end position="274"/>
    </location>
</feature>
<dbReference type="PANTHER" id="PTHR42922:SF1">
    <property type="entry name" value="PHOSPHATE TRANSPORT SYSTEM PERMEASE PROTEIN PSTA"/>
    <property type="match status" value="1"/>
</dbReference>
<keyword evidence="13" id="KW-1185">Reference proteome</keyword>
<dbReference type="EMBL" id="JBHRXK010000001">
    <property type="protein sequence ID" value="MFC3549908.1"/>
    <property type="molecule type" value="Genomic_DNA"/>
</dbReference>
<accession>A0ABV7RM27</accession>
<evidence type="ECO:0000256" key="9">
    <source>
        <dbReference type="ARBA" id="ARBA00023136"/>
    </source>
</evidence>
<evidence type="ECO:0000256" key="10">
    <source>
        <dbReference type="RuleBase" id="RU363043"/>
    </source>
</evidence>
<dbReference type="CDD" id="cd06261">
    <property type="entry name" value="TM_PBP2"/>
    <property type="match status" value="1"/>
</dbReference>
<feature type="transmembrane region" description="Helical" evidence="10">
    <location>
        <begin position="139"/>
        <end position="157"/>
    </location>
</feature>
<dbReference type="SUPFAM" id="SSF161098">
    <property type="entry name" value="MetI-like"/>
    <property type="match status" value="1"/>
</dbReference>
<evidence type="ECO:0000256" key="3">
    <source>
        <dbReference type="ARBA" id="ARBA00016864"/>
    </source>
</evidence>
<feature type="transmembrane region" description="Helical" evidence="10">
    <location>
        <begin position="69"/>
        <end position="94"/>
    </location>
</feature>
<feature type="transmembrane region" description="Helical" evidence="10">
    <location>
        <begin position="114"/>
        <end position="133"/>
    </location>
</feature>
<organism evidence="12 13">
    <name type="scientific">Lysobacter cavernae</name>
    <dbReference type="NCBI Taxonomy" id="1685901"/>
    <lineage>
        <taxon>Bacteria</taxon>
        <taxon>Pseudomonadati</taxon>
        <taxon>Pseudomonadota</taxon>
        <taxon>Gammaproteobacteria</taxon>
        <taxon>Lysobacterales</taxon>
        <taxon>Lysobacteraceae</taxon>
        <taxon>Lysobacter</taxon>
    </lineage>
</organism>
<comment type="caution">
    <text evidence="12">The sequence shown here is derived from an EMBL/GenBank/DDBJ whole genome shotgun (WGS) entry which is preliminary data.</text>
</comment>
<dbReference type="InterPro" id="IPR051408">
    <property type="entry name" value="Phosphate_transprt_permease"/>
</dbReference>
<dbReference type="Proteomes" id="UP001595740">
    <property type="component" value="Unassembled WGS sequence"/>
</dbReference>
<dbReference type="Pfam" id="PF00528">
    <property type="entry name" value="BPD_transp_1"/>
    <property type="match status" value="1"/>
</dbReference>